<dbReference type="EMBL" id="BAABFR010000042">
    <property type="protein sequence ID" value="GAA4395255.1"/>
    <property type="molecule type" value="Genomic_DNA"/>
</dbReference>
<dbReference type="SMART" id="SM00729">
    <property type="entry name" value="Elp3"/>
    <property type="match status" value="1"/>
</dbReference>
<dbReference type="InterPro" id="IPR023885">
    <property type="entry name" value="4Fe4S-binding_SPASM_dom"/>
</dbReference>
<name>A0ABP8JSB5_9ACTN</name>
<evidence type="ECO:0000256" key="4">
    <source>
        <dbReference type="ARBA" id="ARBA00022723"/>
    </source>
</evidence>
<sequence length="412" mass="44476">MSAAPRPRLRRTYAVWELTLACNLACAHCGSRAGTARPDELSAAEALDVVDQFAEVGIEEVTLIGGEAFLRRDWLQIAAAITGRGMRCTVTTGGYRVSAGMARGMRDAGIRQVSISIDGMQATHDALRGRAGSWRSCLQTAGHLHDAGVAVACNTQVNRSTAVDLPELYEVLADAGVIAWQLQLTVPMGNAADHPELLLQPPELLVVFPVLARIARRSIVDGIQVYTANSLGYHGPDERLLRFRDEPGSWHGCQAGISTLGIEADGAVKGCPSLPSAPYTGGNIRSRRLADIKAEAPELTFNVHAPGRARDGLWGFCQTCEYGDTCRGGCSWTAHTLFGRRGNNPYCHHRALTLHGQGLRERLIPIEPASGVPFDYGRFTMVTEPADARWPAESLPPLTADAVRWPADWPTP</sequence>
<dbReference type="InterPro" id="IPR006638">
    <property type="entry name" value="Elp3/MiaA/NifB-like_rSAM"/>
</dbReference>
<keyword evidence="2" id="KW-0004">4Fe-4S</keyword>
<comment type="cofactor">
    <cofactor evidence="1">
        <name>[4Fe-4S] cluster</name>
        <dbReference type="ChEBI" id="CHEBI:49883"/>
    </cofactor>
</comment>
<dbReference type="PROSITE" id="PS51918">
    <property type="entry name" value="RADICAL_SAM"/>
    <property type="match status" value="1"/>
</dbReference>
<evidence type="ECO:0000256" key="3">
    <source>
        <dbReference type="ARBA" id="ARBA00022691"/>
    </source>
</evidence>
<dbReference type="SFLD" id="SFLDG01386">
    <property type="entry name" value="main_SPASM_domain-containing"/>
    <property type="match status" value="1"/>
</dbReference>
<accession>A0ABP8JSB5</accession>
<evidence type="ECO:0000256" key="1">
    <source>
        <dbReference type="ARBA" id="ARBA00001966"/>
    </source>
</evidence>
<evidence type="ECO:0000256" key="5">
    <source>
        <dbReference type="ARBA" id="ARBA00023004"/>
    </source>
</evidence>
<evidence type="ECO:0000256" key="2">
    <source>
        <dbReference type="ARBA" id="ARBA00022485"/>
    </source>
</evidence>
<keyword evidence="4" id="KW-0479">Metal-binding</keyword>
<proteinExistence type="predicted"/>
<dbReference type="InterPro" id="IPR058240">
    <property type="entry name" value="rSAM_sf"/>
</dbReference>
<evidence type="ECO:0000259" key="7">
    <source>
        <dbReference type="PROSITE" id="PS51918"/>
    </source>
</evidence>
<dbReference type="SFLD" id="SFLDS00029">
    <property type="entry name" value="Radical_SAM"/>
    <property type="match status" value="1"/>
</dbReference>
<feature type="domain" description="Radical SAM core" evidence="7">
    <location>
        <begin position="8"/>
        <end position="224"/>
    </location>
</feature>
<dbReference type="Proteomes" id="UP001500635">
    <property type="component" value="Unassembled WGS sequence"/>
</dbReference>
<evidence type="ECO:0000313" key="8">
    <source>
        <dbReference type="EMBL" id="GAA4395255.1"/>
    </source>
</evidence>
<keyword evidence="3" id="KW-0949">S-adenosyl-L-methionine</keyword>
<dbReference type="InterPro" id="IPR007197">
    <property type="entry name" value="rSAM"/>
</dbReference>
<dbReference type="InterPro" id="IPR013785">
    <property type="entry name" value="Aldolase_TIM"/>
</dbReference>
<reference evidence="9" key="1">
    <citation type="journal article" date="2019" name="Int. J. Syst. Evol. Microbiol.">
        <title>The Global Catalogue of Microorganisms (GCM) 10K type strain sequencing project: providing services to taxonomists for standard genome sequencing and annotation.</title>
        <authorList>
            <consortium name="The Broad Institute Genomics Platform"/>
            <consortium name="The Broad Institute Genome Sequencing Center for Infectious Disease"/>
            <person name="Wu L."/>
            <person name="Ma J."/>
        </authorList>
    </citation>
    <scope>NUCLEOTIDE SEQUENCE [LARGE SCALE GENOMIC DNA]</scope>
    <source>
        <strain evidence="9">JCM 17688</strain>
    </source>
</reference>
<dbReference type="PANTHER" id="PTHR11228:SF7">
    <property type="entry name" value="PQQA PEPTIDE CYCLASE"/>
    <property type="match status" value="1"/>
</dbReference>
<dbReference type="CDD" id="cd01335">
    <property type="entry name" value="Radical_SAM"/>
    <property type="match status" value="1"/>
</dbReference>
<dbReference type="InterPro" id="IPR017200">
    <property type="entry name" value="PqqE-like"/>
</dbReference>
<dbReference type="PIRSF" id="PIRSF037420">
    <property type="entry name" value="PQQ_syn_pqqE"/>
    <property type="match status" value="1"/>
</dbReference>
<dbReference type="SUPFAM" id="SSF102114">
    <property type="entry name" value="Radical SAM enzymes"/>
    <property type="match status" value="1"/>
</dbReference>
<protein>
    <submittedName>
        <fullName evidence="8">GDL motif peptide-associated radical SAM/SPASM maturase</fullName>
    </submittedName>
</protein>
<evidence type="ECO:0000313" key="9">
    <source>
        <dbReference type="Proteomes" id="UP001500635"/>
    </source>
</evidence>
<evidence type="ECO:0000256" key="6">
    <source>
        <dbReference type="ARBA" id="ARBA00023014"/>
    </source>
</evidence>
<dbReference type="SFLD" id="SFLDG01067">
    <property type="entry name" value="SPASM/twitch_domain_containing"/>
    <property type="match status" value="1"/>
</dbReference>
<dbReference type="NCBIfam" id="TIGR04085">
    <property type="entry name" value="rSAM_more_4Fe4S"/>
    <property type="match status" value="1"/>
</dbReference>
<dbReference type="Pfam" id="PF04055">
    <property type="entry name" value="Radical_SAM"/>
    <property type="match status" value="1"/>
</dbReference>
<dbReference type="InterPro" id="IPR050377">
    <property type="entry name" value="Radical_SAM_PqqE_MftC-like"/>
</dbReference>
<comment type="caution">
    <text evidence="8">The sequence shown here is derived from an EMBL/GenBank/DDBJ whole genome shotgun (WGS) entry which is preliminary data.</text>
</comment>
<keyword evidence="6" id="KW-0411">Iron-sulfur</keyword>
<keyword evidence="9" id="KW-1185">Reference proteome</keyword>
<gene>
    <name evidence="8" type="ORF">GCM10023147_28260</name>
</gene>
<dbReference type="RefSeq" id="WP_344996904.1">
    <property type="nucleotide sequence ID" value="NZ_BAABFR010000042.1"/>
</dbReference>
<keyword evidence="5" id="KW-0408">Iron</keyword>
<dbReference type="Gene3D" id="3.20.20.70">
    <property type="entry name" value="Aldolase class I"/>
    <property type="match status" value="1"/>
</dbReference>
<organism evidence="8 9">
    <name type="scientific">Tsukamurella soli</name>
    <dbReference type="NCBI Taxonomy" id="644556"/>
    <lineage>
        <taxon>Bacteria</taxon>
        <taxon>Bacillati</taxon>
        <taxon>Actinomycetota</taxon>
        <taxon>Actinomycetes</taxon>
        <taxon>Mycobacteriales</taxon>
        <taxon>Tsukamurellaceae</taxon>
        <taxon>Tsukamurella</taxon>
    </lineage>
</organism>
<dbReference type="PANTHER" id="PTHR11228">
    <property type="entry name" value="RADICAL SAM DOMAIN PROTEIN"/>
    <property type="match status" value="1"/>
</dbReference>